<dbReference type="GO" id="GO:0004124">
    <property type="term" value="F:cysteine synthase activity"/>
    <property type="evidence" value="ECO:0007669"/>
    <property type="project" value="UniProtKB-UniRule"/>
</dbReference>
<protein>
    <recommendedName>
        <fullName evidence="9">Cysteine synthase</fullName>
        <ecNumber evidence="9">2.5.1.47</ecNumber>
    </recommendedName>
</protein>
<dbReference type="GO" id="GO:0006535">
    <property type="term" value="P:cysteine biosynthetic process from serine"/>
    <property type="evidence" value="ECO:0007669"/>
    <property type="project" value="UniProtKB-UniRule"/>
</dbReference>
<accession>A0ABD3H5M0</accession>
<evidence type="ECO:0000256" key="5">
    <source>
        <dbReference type="ARBA" id="ARBA00022898"/>
    </source>
</evidence>
<evidence type="ECO:0000256" key="8">
    <source>
        <dbReference type="PIRSR" id="PIRSR605856-51"/>
    </source>
</evidence>
<feature type="compositionally biased region" description="Basic and acidic residues" evidence="10">
    <location>
        <begin position="375"/>
        <end position="395"/>
    </location>
</feature>
<evidence type="ECO:0000256" key="7">
    <source>
        <dbReference type="PIRSR" id="PIRSR605856-50"/>
    </source>
</evidence>
<comment type="similarity">
    <text evidence="2 9">Belongs to the cysteine synthase/cystathionine beta-synthase family.</text>
</comment>
<dbReference type="InterPro" id="IPR005859">
    <property type="entry name" value="CysK"/>
</dbReference>
<evidence type="ECO:0000256" key="1">
    <source>
        <dbReference type="ARBA" id="ARBA00001933"/>
    </source>
</evidence>
<evidence type="ECO:0000313" key="13">
    <source>
        <dbReference type="Proteomes" id="UP001633002"/>
    </source>
</evidence>
<reference evidence="12 13" key="1">
    <citation type="submission" date="2024-09" db="EMBL/GenBank/DDBJ databases">
        <title>Chromosome-scale assembly of Riccia sorocarpa.</title>
        <authorList>
            <person name="Paukszto L."/>
        </authorList>
    </citation>
    <scope>NUCLEOTIDE SEQUENCE [LARGE SCALE GENOMIC DNA]</scope>
    <source>
        <strain evidence="12">LP-2024</strain>
        <tissue evidence="12">Aerial parts of the thallus</tissue>
    </source>
</reference>
<keyword evidence="6 9" id="KW-0198">Cysteine biosynthesis</keyword>
<dbReference type="FunFam" id="3.40.50.1100:FF:000006">
    <property type="entry name" value="Cysteine synthase"/>
    <property type="match status" value="1"/>
</dbReference>
<feature type="binding site" evidence="7">
    <location>
        <begin position="226"/>
        <end position="230"/>
    </location>
    <ligand>
        <name>pyridoxal 5'-phosphate</name>
        <dbReference type="ChEBI" id="CHEBI:597326"/>
    </ligand>
</feature>
<feature type="domain" description="Tryptophan synthase beta chain-like PALP" evidence="11">
    <location>
        <begin position="54"/>
        <end position="341"/>
    </location>
</feature>
<dbReference type="NCBIfam" id="TIGR01139">
    <property type="entry name" value="cysK"/>
    <property type="match status" value="1"/>
</dbReference>
<keyword evidence="13" id="KW-1185">Reference proteome</keyword>
<comment type="catalytic activity">
    <reaction evidence="9">
        <text>O-acetyl-L-serine + hydrogen sulfide = L-cysteine + acetate</text>
        <dbReference type="Rhea" id="RHEA:14829"/>
        <dbReference type="ChEBI" id="CHEBI:29919"/>
        <dbReference type="ChEBI" id="CHEBI:30089"/>
        <dbReference type="ChEBI" id="CHEBI:35235"/>
        <dbReference type="ChEBI" id="CHEBI:58340"/>
        <dbReference type="EC" id="2.5.1.47"/>
    </reaction>
</comment>
<dbReference type="Proteomes" id="UP001633002">
    <property type="component" value="Unassembled WGS sequence"/>
</dbReference>
<dbReference type="SUPFAM" id="SSF53686">
    <property type="entry name" value="Tryptophan synthase beta subunit-like PLP-dependent enzymes"/>
    <property type="match status" value="1"/>
</dbReference>
<feature type="region of interest" description="Disordered" evidence="10">
    <location>
        <begin position="367"/>
        <end position="395"/>
    </location>
</feature>
<keyword evidence="3 9" id="KW-0028">Amino-acid biosynthesis</keyword>
<dbReference type="InterPro" id="IPR036052">
    <property type="entry name" value="TrpB-like_PALP_sf"/>
</dbReference>
<dbReference type="EMBL" id="JBJQOH010000006">
    <property type="protein sequence ID" value="KAL3685449.1"/>
    <property type="molecule type" value="Genomic_DNA"/>
</dbReference>
<proteinExistence type="inferred from homology"/>
<dbReference type="Pfam" id="PF00291">
    <property type="entry name" value="PALP"/>
    <property type="match status" value="1"/>
</dbReference>
<dbReference type="InterPro" id="IPR005856">
    <property type="entry name" value="Cys_synth"/>
</dbReference>
<evidence type="ECO:0000259" key="11">
    <source>
        <dbReference type="Pfam" id="PF00291"/>
    </source>
</evidence>
<feature type="binding site" evidence="7">
    <location>
        <position position="122"/>
    </location>
    <ligand>
        <name>pyridoxal 5'-phosphate</name>
        <dbReference type="ChEBI" id="CHEBI:597326"/>
    </ligand>
</feature>
<evidence type="ECO:0000256" key="9">
    <source>
        <dbReference type="RuleBase" id="RU003985"/>
    </source>
</evidence>
<dbReference type="PROSITE" id="PS00901">
    <property type="entry name" value="CYS_SYNTHASE"/>
    <property type="match status" value="1"/>
</dbReference>
<comment type="caution">
    <text evidence="12">The sequence shown here is derived from an EMBL/GenBank/DDBJ whole genome shotgun (WGS) entry which is preliminary data.</text>
</comment>
<name>A0ABD3H5M0_9MARC</name>
<dbReference type="AlphaFoldDB" id="A0ABD3H5M0"/>
<keyword evidence="5 7" id="KW-0663">Pyridoxal phosphate</keyword>
<dbReference type="PANTHER" id="PTHR10314">
    <property type="entry name" value="CYSTATHIONINE BETA-SYNTHASE"/>
    <property type="match status" value="1"/>
</dbReference>
<dbReference type="Gene3D" id="3.40.50.1100">
    <property type="match status" value="2"/>
</dbReference>
<evidence type="ECO:0000256" key="6">
    <source>
        <dbReference type="ARBA" id="ARBA00023192"/>
    </source>
</evidence>
<organism evidence="12 13">
    <name type="scientific">Riccia sorocarpa</name>
    <dbReference type="NCBI Taxonomy" id="122646"/>
    <lineage>
        <taxon>Eukaryota</taxon>
        <taxon>Viridiplantae</taxon>
        <taxon>Streptophyta</taxon>
        <taxon>Embryophyta</taxon>
        <taxon>Marchantiophyta</taxon>
        <taxon>Marchantiopsida</taxon>
        <taxon>Marchantiidae</taxon>
        <taxon>Marchantiales</taxon>
        <taxon>Ricciaceae</taxon>
        <taxon>Riccia</taxon>
    </lineage>
</organism>
<feature type="binding site" evidence="7">
    <location>
        <position position="314"/>
    </location>
    <ligand>
        <name>pyridoxal 5'-phosphate</name>
        <dbReference type="ChEBI" id="CHEBI:597326"/>
    </ligand>
</feature>
<evidence type="ECO:0000256" key="2">
    <source>
        <dbReference type="ARBA" id="ARBA00007103"/>
    </source>
</evidence>
<dbReference type="NCBIfam" id="TIGR01136">
    <property type="entry name" value="cysKM"/>
    <property type="match status" value="1"/>
</dbReference>
<keyword evidence="4 9" id="KW-0808">Transferase</keyword>
<dbReference type="EC" id="2.5.1.47" evidence="9"/>
<evidence type="ECO:0000313" key="12">
    <source>
        <dbReference type="EMBL" id="KAL3685449.1"/>
    </source>
</evidence>
<evidence type="ECO:0000256" key="10">
    <source>
        <dbReference type="SAM" id="MobiDB-lite"/>
    </source>
</evidence>
<feature type="modified residue" description="N6-(pyridoxal phosphate)lysine" evidence="8">
    <location>
        <position position="91"/>
    </location>
</feature>
<dbReference type="CDD" id="cd01561">
    <property type="entry name" value="CBS_like"/>
    <property type="match status" value="1"/>
</dbReference>
<comment type="cofactor">
    <cofactor evidence="1 7 9">
        <name>pyridoxal 5'-phosphate</name>
        <dbReference type="ChEBI" id="CHEBI:597326"/>
    </cofactor>
</comment>
<dbReference type="InterPro" id="IPR001926">
    <property type="entry name" value="TrpB-like_PALP"/>
</dbReference>
<evidence type="ECO:0000256" key="4">
    <source>
        <dbReference type="ARBA" id="ARBA00022679"/>
    </source>
</evidence>
<dbReference type="InterPro" id="IPR001216">
    <property type="entry name" value="P-phosphate_BS"/>
</dbReference>
<dbReference type="InterPro" id="IPR050214">
    <property type="entry name" value="Cys_Synth/Cystath_Beta-Synth"/>
</dbReference>
<sequence length="395" mass="42034">MATAVGAKIELPANTADVPSALSVELHETYKKLQAEGVPIPPFREPKIYQSVVDLIGWTPLVEINQITKEEGSVARVVVKVEGLNPCCSVKDRIALGMILDAEQRGLITPGVTTLVEPTSGNTGIALAFVARRRGYKVVVVMPHTYSLERRMILRALGAEVVITDAMKGLANLMAKCGELIASTPNSFMLGQFYNAQNPLSHFTGTGPEIWTATEGKVDIFVGTLGTGGTISGTGHYLKFKNPEIKVIGVEPEESPVLQGGNPGPHVIQGIGPGLIPDTTDVSVMDEVVSVTGEEALAMAKRLALEEGLLVGISSGASVAGALKVAKKPENAGKLIVALLPSAGERYLSTILFKEIKEEMENLKITDSAEFSNPPEEKPKVDTVTDKVENMSLKE</sequence>
<gene>
    <name evidence="12" type="ORF">R1sor_003471</name>
</gene>
<dbReference type="FunFam" id="3.40.50.1100:FF:000130">
    <property type="entry name" value="Cysteine synthase"/>
    <property type="match status" value="1"/>
</dbReference>
<evidence type="ECO:0000256" key="3">
    <source>
        <dbReference type="ARBA" id="ARBA00022605"/>
    </source>
</evidence>